<evidence type="ECO:0000256" key="6">
    <source>
        <dbReference type="SAM" id="MobiDB-lite"/>
    </source>
</evidence>
<dbReference type="PANTHER" id="PTHR47338">
    <property type="entry name" value="ZN(II)2CYS6 TRANSCRIPTION FACTOR (EUROFUNG)-RELATED"/>
    <property type="match status" value="1"/>
</dbReference>
<dbReference type="Proteomes" id="UP001610446">
    <property type="component" value="Unassembled WGS sequence"/>
</dbReference>
<evidence type="ECO:0000313" key="9">
    <source>
        <dbReference type="Proteomes" id="UP001610446"/>
    </source>
</evidence>
<dbReference type="CDD" id="cd12148">
    <property type="entry name" value="fungal_TF_MHR"/>
    <property type="match status" value="1"/>
</dbReference>
<evidence type="ECO:0000256" key="4">
    <source>
        <dbReference type="ARBA" id="ARBA00023163"/>
    </source>
</evidence>
<keyword evidence="4" id="KW-0804">Transcription</keyword>
<feature type="domain" description="Xylanolytic transcriptional activator regulatory" evidence="7">
    <location>
        <begin position="188"/>
        <end position="282"/>
    </location>
</feature>
<dbReference type="EMBL" id="JBFXLU010000068">
    <property type="protein sequence ID" value="KAL2845886.1"/>
    <property type="molecule type" value="Genomic_DNA"/>
</dbReference>
<keyword evidence="9" id="KW-1185">Reference proteome</keyword>
<dbReference type="Pfam" id="PF04082">
    <property type="entry name" value="Fungal_trans"/>
    <property type="match status" value="1"/>
</dbReference>
<feature type="region of interest" description="Disordered" evidence="6">
    <location>
        <begin position="1"/>
        <end position="54"/>
    </location>
</feature>
<evidence type="ECO:0000313" key="8">
    <source>
        <dbReference type="EMBL" id="KAL2845886.1"/>
    </source>
</evidence>
<comment type="subcellular location">
    <subcellularLocation>
        <location evidence="1">Nucleus</location>
    </subcellularLocation>
</comment>
<reference evidence="8 9" key="1">
    <citation type="submission" date="2024-07" db="EMBL/GenBank/DDBJ databases">
        <title>Section-level genome sequencing and comparative genomics of Aspergillus sections Usti and Cavernicolus.</title>
        <authorList>
            <consortium name="Lawrence Berkeley National Laboratory"/>
            <person name="Nybo J.L."/>
            <person name="Vesth T.C."/>
            <person name="Theobald S."/>
            <person name="Frisvad J.C."/>
            <person name="Larsen T.O."/>
            <person name="Kjaerboelling I."/>
            <person name="Rothschild-Mancinelli K."/>
            <person name="Lyhne E.K."/>
            <person name="Kogle M.E."/>
            <person name="Barry K."/>
            <person name="Clum A."/>
            <person name="Na H."/>
            <person name="Ledsgaard L."/>
            <person name="Lin J."/>
            <person name="Lipzen A."/>
            <person name="Kuo A."/>
            <person name="Riley R."/>
            <person name="Mondo S."/>
            <person name="Labutti K."/>
            <person name="Haridas S."/>
            <person name="Pangalinan J."/>
            <person name="Salamov A.A."/>
            <person name="Simmons B.A."/>
            <person name="Magnuson J.K."/>
            <person name="Chen J."/>
            <person name="Drula E."/>
            <person name="Henrissat B."/>
            <person name="Wiebenga A."/>
            <person name="Lubbers R.J."/>
            <person name="Gomes A.C."/>
            <person name="Makela M.R."/>
            <person name="Stajich J."/>
            <person name="Grigoriev I.V."/>
            <person name="Mortensen U.H."/>
            <person name="De Vries R.P."/>
            <person name="Baker S.E."/>
            <person name="Andersen M.R."/>
        </authorList>
    </citation>
    <scope>NUCLEOTIDE SEQUENCE [LARGE SCALE GENOMIC DNA]</scope>
    <source>
        <strain evidence="8 9">CBS 123904</strain>
    </source>
</reference>
<keyword evidence="3" id="KW-0805">Transcription regulation</keyword>
<evidence type="ECO:0000259" key="7">
    <source>
        <dbReference type="SMART" id="SM00906"/>
    </source>
</evidence>
<protein>
    <submittedName>
        <fullName evidence="8">Fungal-specific transcription factor domain-containing protein</fullName>
    </submittedName>
</protein>
<proteinExistence type="predicted"/>
<dbReference type="PANTHER" id="PTHR47338:SF28">
    <property type="entry name" value="C6 TRANSCRIPTION FACTOR"/>
    <property type="match status" value="1"/>
</dbReference>
<dbReference type="InterPro" id="IPR050815">
    <property type="entry name" value="TF_fung"/>
</dbReference>
<dbReference type="InterPro" id="IPR007219">
    <property type="entry name" value="XnlR_reg_dom"/>
</dbReference>
<evidence type="ECO:0000256" key="2">
    <source>
        <dbReference type="ARBA" id="ARBA00022723"/>
    </source>
</evidence>
<keyword evidence="2" id="KW-0479">Metal-binding</keyword>
<feature type="compositionally biased region" description="Polar residues" evidence="6">
    <location>
        <begin position="12"/>
        <end position="38"/>
    </location>
</feature>
<comment type="caution">
    <text evidence="8">The sequence shown here is derived from an EMBL/GenBank/DDBJ whole genome shotgun (WGS) entry which is preliminary data.</text>
</comment>
<name>A0ABR4K0N7_9EURO</name>
<evidence type="ECO:0000256" key="5">
    <source>
        <dbReference type="ARBA" id="ARBA00023242"/>
    </source>
</evidence>
<accession>A0ABR4K0N7</accession>
<evidence type="ECO:0000256" key="1">
    <source>
        <dbReference type="ARBA" id="ARBA00004123"/>
    </source>
</evidence>
<sequence length="533" mass="59138">MALGRQVETHRSPLSSAPELSTVSVPAENQSQPSTTIATDPCQPEAQGGDGLSRSAITSPVPVFEVSSAPFANSSDLPATELLYSLIDLYFKHVNTWCPILDHQFASKWLSSFPCPDDPDSVVLYAIVATALRFSQEPSLTPRARRQYYAAAKAKVILCAVENPSLQSLRALVILSFDFLGSSIGPQTVNIIALVVQTTLQLNLHLESTHSLSSSVRDIAGSCRFRDTILPRPETWRDEEGRRRLFWMAYIMERYVAVATGSDFVLPESSIDRSLPCRYDLFSGDQPVETRWSRELRGAEVAVNQPENLGSFSYHCEVIRILSRIHLFLQTPVDICSLAEMQKWETTYQELDHDLNCWLGGLPRDYSNVSQLCHSDPTSKISNWITLHAAFVTAIVRLHSCAAYPPVQSHLFRPSLSASQRCLAAVHSLHEIVQDVVDTGMLNLLGPQFALALSIAARVLLVHTGSEGGELDSSYEFFILTLQQMGQQWAIAEHCAFLLRKISNQARIQSLSNASVGNALSRMRMYVHCVECD</sequence>
<evidence type="ECO:0000256" key="3">
    <source>
        <dbReference type="ARBA" id="ARBA00023015"/>
    </source>
</evidence>
<organism evidence="8 9">
    <name type="scientific">Aspergillus pseudoustus</name>
    <dbReference type="NCBI Taxonomy" id="1810923"/>
    <lineage>
        <taxon>Eukaryota</taxon>
        <taxon>Fungi</taxon>
        <taxon>Dikarya</taxon>
        <taxon>Ascomycota</taxon>
        <taxon>Pezizomycotina</taxon>
        <taxon>Eurotiomycetes</taxon>
        <taxon>Eurotiomycetidae</taxon>
        <taxon>Eurotiales</taxon>
        <taxon>Aspergillaceae</taxon>
        <taxon>Aspergillus</taxon>
        <taxon>Aspergillus subgen. Nidulantes</taxon>
    </lineage>
</organism>
<keyword evidence="5" id="KW-0539">Nucleus</keyword>
<gene>
    <name evidence="8" type="ORF">BJY01DRAFT_247493</name>
</gene>
<dbReference type="SMART" id="SM00906">
    <property type="entry name" value="Fungal_trans"/>
    <property type="match status" value="1"/>
</dbReference>